<comment type="similarity">
    <text evidence="2">Belongs to the glycosyltransferase 41 family. O-GlcNAc transferase subfamily.</text>
</comment>
<dbReference type="Gene3D" id="3.40.50.11380">
    <property type="match status" value="1"/>
</dbReference>
<accession>B1WV03</accession>
<dbReference type="HOGENOM" id="CLU_001721_3_1_3"/>
<dbReference type="EMBL" id="CP000806">
    <property type="protein sequence ID" value="ACB52200.1"/>
    <property type="molecule type" value="Genomic_DNA"/>
</dbReference>
<dbReference type="InterPro" id="IPR051939">
    <property type="entry name" value="Glycosyltr_41/O-GlcNAc_trsf"/>
</dbReference>
<feature type="repeat" description="TPR" evidence="8">
    <location>
        <begin position="196"/>
        <end position="229"/>
    </location>
</feature>
<dbReference type="KEGG" id="cyt:cce_2852"/>
<dbReference type="InterPro" id="IPR029489">
    <property type="entry name" value="OGT/SEC/SPY_C"/>
</dbReference>
<dbReference type="PANTHER" id="PTHR44835">
    <property type="entry name" value="UDP-N-ACETYLGLUCOSAMINE--PEPTIDE N-ACETYLGLUCOSAMINYLTRANSFERASE SPINDLY-RELATED"/>
    <property type="match status" value="1"/>
</dbReference>
<sequence>MSFRGTRNLYNLLTIMRIAISTQNPVHPVMVSVKMSIQLTSLETEAQQALNEQQYQAAISLYHQCLETESDRLNDYWYLGLAYFLNQQEEEAQEAWMMPLLSGQLDDHPNWEQALISILDNAIERTCSQDNLLMGKRLQKVIQEIDPDYHNHKLTTAIETKTKVLLEEGIIAAFEKRFRDANVRFLAILQLDDTLSDVWKNLAMIYCKTEDYPQAHRAIQRAIALKSDESSYHHWQGLILEKLGYVDLGITSFKQAIKLNPKNLDAYASLGLILTKQGKIAEAEATYLQAIANFPEHYGCYLNLANLLLDQAKDENHCPPRRFEDIIRFYQKVLEFYENHSFALLGLAEVYQLAQNEEEALWYFASSAYYSAEYESAVEYYTKYIDKNPNNVTAYSNLLTTYEKLRDYDQAIEIGEKSLQQFPTNRGLYKLLIYLYHTLGDIESASAIVARAEKAIPNDAFIQRLKQWLLPITYNTTEEIELYRQRFTDYLHQLIDNSGIDQPETLTQDKIAQLTNSLAEQTNFYLQYQGKNDKPLQQKYGEYAHKVLSLKFPHFVQPRSLEPGLPDRKIRVGYVSACMYHHTVGTLFLGWLKQANRDKFSIHSYAINGKTDAKTQKYSLYSDTFDHIPTNNDLTKIAETILNDKLDILVFPDVGMVPMMTLLAGLRLAPIQCVAWGHPITTGSPTMDYFLTSDWMEAENGEDHYTEKLIRLPNISIPYEMPRLPKVSDPRSKFNLSNSAVVYLSCQSIYKYLPQYDYIFARIASEVPNAQFAFLESNNSPKITEQFSNRLKRAFAEVGLNSEDYCVILPRLSHDEYLSVNLVSDVFLDTLSWSGGNTTLEALACNLPVVTCPGEFMRGRHAYAILKTLGVEETITHSEEDYIAMAVKLGHDPQWRQELKAKIRANHHRLYEDQIAVDALERFYEQAVKDFQALQA</sequence>
<keyword evidence="6" id="KW-0677">Repeat</keyword>
<dbReference type="SUPFAM" id="SSF53756">
    <property type="entry name" value="UDP-Glycosyltransferase/glycogen phosphorylase"/>
    <property type="match status" value="1"/>
</dbReference>
<evidence type="ECO:0000313" key="10">
    <source>
        <dbReference type="EMBL" id="ACB52200.1"/>
    </source>
</evidence>
<feature type="domain" description="O-GlcNAc transferase C-terminal" evidence="9">
    <location>
        <begin position="547"/>
        <end position="714"/>
    </location>
</feature>
<dbReference type="SUPFAM" id="SSF48452">
    <property type="entry name" value="TPR-like"/>
    <property type="match status" value="3"/>
</dbReference>
<evidence type="ECO:0000256" key="7">
    <source>
        <dbReference type="ARBA" id="ARBA00022803"/>
    </source>
</evidence>
<evidence type="ECO:0000256" key="5">
    <source>
        <dbReference type="ARBA" id="ARBA00022679"/>
    </source>
</evidence>
<dbReference type="AlphaFoldDB" id="B1WV03"/>
<evidence type="ECO:0000256" key="6">
    <source>
        <dbReference type="ARBA" id="ARBA00022737"/>
    </source>
</evidence>
<dbReference type="STRING" id="43989.cce_2852"/>
<feature type="domain" description="O-GlcNAc transferase C-terminal" evidence="9">
    <location>
        <begin position="730"/>
        <end position="907"/>
    </location>
</feature>
<dbReference type="PANTHER" id="PTHR44835:SF1">
    <property type="entry name" value="PROTEIN O-GLCNAC TRANSFERASE"/>
    <property type="match status" value="1"/>
</dbReference>
<comment type="pathway">
    <text evidence="1">Protein modification; protein glycosylation.</text>
</comment>
<evidence type="ECO:0000256" key="1">
    <source>
        <dbReference type="ARBA" id="ARBA00004922"/>
    </source>
</evidence>
<evidence type="ECO:0000313" key="11">
    <source>
        <dbReference type="Proteomes" id="UP000001203"/>
    </source>
</evidence>
<keyword evidence="4" id="KW-0328">Glycosyltransferase</keyword>
<feature type="repeat" description="TPR" evidence="8">
    <location>
        <begin position="392"/>
        <end position="425"/>
    </location>
</feature>
<proteinExistence type="inferred from homology"/>
<reference evidence="10 11" key="1">
    <citation type="journal article" date="2008" name="Proc. Natl. Acad. Sci. U.S.A.">
        <title>The genome of Cyanothece 51142, a unicellular diazotrophic cyanobacterium important in the marine nitrogen cycle.</title>
        <authorList>
            <person name="Welsh E.A."/>
            <person name="Liberton M."/>
            <person name="Stoeckel J."/>
            <person name="Loh T."/>
            <person name="Elvitigala T."/>
            <person name="Wang C."/>
            <person name="Wollam A."/>
            <person name="Fulton R.S."/>
            <person name="Clifton S.W."/>
            <person name="Jacobs J.M."/>
            <person name="Aurora R."/>
            <person name="Ghosh B.K."/>
            <person name="Sherman L.A."/>
            <person name="Smith R.D."/>
            <person name="Wilson R.K."/>
            <person name="Pakrasi H.B."/>
        </authorList>
    </citation>
    <scope>NUCLEOTIDE SEQUENCE [LARGE SCALE GENOMIC DNA]</scope>
    <source>
        <strain evidence="11">ATCC 51142 / BH68</strain>
    </source>
</reference>
<dbReference type="Proteomes" id="UP000001203">
    <property type="component" value="Chromosome circular"/>
</dbReference>
<feature type="repeat" description="TPR" evidence="8">
    <location>
        <begin position="230"/>
        <end position="263"/>
    </location>
</feature>
<dbReference type="Gene3D" id="3.40.50.2000">
    <property type="entry name" value="Glycogen Phosphorylase B"/>
    <property type="match status" value="1"/>
</dbReference>
<keyword evidence="7 8" id="KW-0802">TPR repeat</keyword>
<dbReference type="Pfam" id="PF13432">
    <property type="entry name" value="TPR_16"/>
    <property type="match status" value="1"/>
</dbReference>
<evidence type="ECO:0000256" key="4">
    <source>
        <dbReference type="ARBA" id="ARBA00022676"/>
    </source>
</evidence>
<dbReference type="GO" id="GO:0097363">
    <property type="term" value="F:protein O-acetylglucosaminyltransferase activity"/>
    <property type="evidence" value="ECO:0007669"/>
    <property type="project" value="UniProtKB-EC"/>
</dbReference>
<organism evidence="10 11">
    <name type="scientific">Crocosphaera subtropica (strain ATCC 51142 / BH68)</name>
    <name type="common">Cyanothece sp. (strain ATCC 51142)</name>
    <dbReference type="NCBI Taxonomy" id="43989"/>
    <lineage>
        <taxon>Bacteria</taxon>
        <taxon>Bacillati</taxon>
        <taxon>Cyanobacteriota</taxon>
        <taxon>Cyanophyceae</taxon>
        <taxon>Oscillatoriophycideae</taxon>
        <taxon>Chroococcales</taxon>
        <taxon>Aphanothecaceae</taxon>
        <taxon>Crocosphaera</taxon>
        <taxon>Crocosphaera subtropica</taxon>
    </lineage>
</organism>
<dbReference type="eggNOG" id="COG3914">
    <property type="taxonomic scope" value="Bacteria"/>
</dbReference>
<keyword evidence="11" id="KW-1185">Reference proteome</keyword>
<gene>
    <name evidence="10" type="ordered locus">cce_2852</name>
</gene>
<name>B1WV03_CROS5</name>
<evidence type="ECO:0000259" key="9">
    <source>
        <dbReference type="Pfam" id="PF13844"/>
    </source>
</evidence>
<evidence type="ECO:0000256" key="8">
    <source>
        <dbReference type="PROSITE-ProRule" id="PRU00339"/>
    </source>
</evidence>
<dbReference type="Pfam" id="PF13844">
    <property type="entry name" value="Glyco_transf_41"/>
    <property type="match status" value="2"/>
</dbReference>
<dbReference type="PROSITE" id="PS50005">
    <property type="entry name" value="TPR"/>
    <property type="match status" value="5"/>
</dbReference>
<dbReference type="SMART" id="SM00028">
    <property type="entry name" value="TPR"/>
    <property type="match status" value="7"/>
</dbReference>
<keyword evidence="5" id="KW-0808">Transferase</keyword>
<evidence type="ECO:0000256" key="3">
    <source>
        <dbReference type="ARBA" id="ARBA00011970"/>
    </source>
</evidence>
<dbReference type="InterPro" id="IPR011990">
    <property type="entry name" value="TPR-like_helical_dom_sf"/>
</dbReference>
<dbReference type="CAZy" id="GT41">
    <property type="family name" value="Glycosyltransferase Family 41"/>
</dbReference>
<feature type="repeat" description="TPR" evidence="8">
    <location>
        <begin position="264"/>
        <end position="297"/>
    </location>
</feature>
<dbReference type="Pfam" id="PF14559">
    <property type="entry name" value="TPR_19"/>
    <property type="match status" value="1"/>
</dbReference>
<evidence type="ECO:0000256" key="2">
    <source>
        <dbReference type="ARBA" id="ARBA00005386"/>
    </source>
</evidence>
<dbReference type="eggNOG" id="COG0457">
    <property type="taxonomic scope" value="Bacteria"/>
</dbReference>
<feature type="repeat" description="TPR" evidence="8">
    <location>
        <begin position="358"/>
        <end position="391"/>
    </location>
</feature>
<dbReference type="InterPro" id="IPR019734">
    <property type="entry name" value="TPR_rpt"/>
</dbReference>
<dbReference type="Gene3D" id="1.25.40.10">
    <property type="entry name" value="Tetratricopeptide repeat domain"/>
    <property type="match status" value="2"/>
</dbReference>
<dbReference type="EC" id="2.4.1.255" evidence="3"/>
<protein>
    <recommendedName>
        <fullName evidence="3">protein O-GlcNAc transferase</fullName>
        <ecNumber evidence="3">2.4.1.255</ecNumber>
    </recommendedName>
</protein>